<keyword evidence="2" id="KW-1185">Reference proteome</keyword>
<dbReference type="PATRIC" id="fig|121290.4.peg.93"/>
<evidence type="ECO:0000313" key="2">
    <source>
        <dbReference type="Proteomes" id="UP000059074"/>
    </source>
</evidence>
<proteinExistence type="predicted"/>
<accession>A0A109BHZ5</accession>
<evidence type="ECO:0000313" key="1">
    <source>
        <dbReference type="EMBL" id="KWT69173.1"/>
    </source>
</evidence>
<protein>
    <submittedName>
        <fullName evidence="1">Uncharacterized protein</fullName>
    </submittedName>
</protein>
<comment type="caution">
    <text evidence="1">The sequence shown here is derived from an EMBL/GenBank/DDBJ whole genome shotgun (WGS) entry which is preliminary data.</text>
</comment>
<reference evidence="1 2" key="1">
    <citation type="submission" date="2015-10" db="EMBL/GenBank/DDBJ databases">
        <title>Transcriptomic analysis of a linuron degrading triple-species bacterial consortium.</title>
        <authorList>
            <person name="Albers P."/>
        </authorList>
    </citation>
    <scope>NUCLEOTIDE SEQUENCE [LARGE SCALE GENOMIC DNA]</scope>
    <source>
        <strain evidence="1 2">WDL6</strain>
    </source>
</reference>
<name>A0A109BHZ5_HYPSL</name>
<dbReference type="EMBL" id="LMTR01000047">
    <property type="protein sequence ID" value="KWT69173.1"/>
    <property type="molecule type" value="Genomic_DNA"/>
</dbReference>
<organism evidence="1 2">
    <name type="scientific">Hyphomicrobium sulfonivorans</name>
    <dbReference type="NCBI Taxonomy" id="121290"/>
    <lineage>
        <taxon>Bacteria</taxon>
        <taxon>Pseudomonadati</taxon>
        <taxon>Pseudomonadota</taxon>
        <taxon>Alphaproteobacteria</taxon>
        <taxon>Hyphomicrobiales</taxon>
        <taxon>Hyphomicrobiaceae</taxon>
        <taxon>Hyphomicrobium</taxon>
    </lineage>
</organism>
<gene>
    <name evidence="1" type="ORF">APY04_1604</name>
</gene>
<dbReference type="AlphaFoldDB" id="A0A109BHZ5"/>
<sequence>MNNVFAPPGSAAESGVVFFCAGDSSSESRPPVYFELALAAGCAERSRQR</sequence>
<dbReference type="Proteomes" id="UP000059074">
    <property type="component" value="Unassembled WGS sequence"/>
</dbReference>